<dbReference type="EMBL" id="CP145892">
    <property type="protein sequence ID" value="WWP19882.1"/>
    <property type="molecule type" value="Genomic_DNA"/>
</dbReference>
<dbReference type="GeneID" id="93479026"/>
<dbReference type="InterPro" id="IPR009081">
    <property type="entry name" value="PP-bd_ACP"/>
</dbReference>
<keyword evidence="3" id="KW-0808">Transferase</keyword>
<dbReference type="Pfam" id="PF00550">
    <property type="entry name" value="PP-binding"/>
    <property type="match status" value="1"/>
</dbReference>
<dbReference type="PANTHER" id="PTHR43775:SF51">
    <property type="entry name" value="INACTIVE PHENOLPHTHIOCEROL SYNTHESIS POLYKETIDE SYNTHASE TYPE I PKS1-RELATED"/>
    <property type="match status" value="1"/>
</dbReference>
<evidence type="ECO:0000259" key="5">
    <source>
        <dbReference type="PROSITE" id="PS50075"/>
    </source>
</evidence>
<proteinExistence type="predicted"/>
<keyword evidence="1" id="KW-0596">Phosphopantetheine</keyword>
<sequence length="1343" mass="147092">MESVYKFVMEHLQDGSLDKTVAVQLLKKLKAEEDAYTASGSTNAAKDIAIVGMALKLPQAESPVEFWDNIVSGTDSIRSFPESRVPDIQSYLQYLGMSPDEIQFNENAYLDEIDKFDYAYFKMSPKEASLTDPNHRLFLETAWKAIEDAGYGGGKLTGSRTGVYLGLSNNIRDLYSRFIYDAEPESFAYSLVGNLASVAAGRLSFLLDLKGPSMVVDTSCSSSLVAITLACQAIKEGQCDQALVGGIKINLVPLKSDHIKIGIESTDWRTKAFDDDSDGSGIGEGAGVVMLKPLDKALEDRDQIYAVIKGYGVNQDGKSISIAAPNPEAQTEAILQAWADAGIDPETVSYIETHGSGTMLGDPLEVQGIEQAFRRHTGKSQFCGIGSVKTNIGHLSEAAGVVGLIKSALSLQHKQIPASKHFHRPNRAIDFAASPVYVNARLREWDTDATPRRSGVSAFGISGTNCHIVLEEAPTTTVKVQEVQGGHLLTVSAKTEAALQTLITEYANVLSQVESQHVPSVCYTANTGRGHYSYRLLVTGQDAEELQLRLIEAGRMIGSADENLSKSVGPNVHRSPGIYYGYHKVSNDQNRPDSPAIGGEEGHTGHRSMSLNPELAKIGKGQQVEQDILDRIGLHYVKGAELNWELLYTGDGLRKTSLPTYPFTRTRCWFGVPEAARTAAIANYSNADSEEPTPARFYRMNWRRADLTEPEPIQGTGAVLVLKDEGNRGSELIERLKQSGRQVIEVCYGESFNQEPDGSFTVNGSEGNFGELFVALGETSISDIVHLFAVPASTEIRTLQALEQSQQKGVYSLFYLIRALIEHGSDSALNMMLVSEQVYEVTTGESRLSPEAASLYGLGKVLALEYPHITCRSIDLDESTGVAELLQEMGSQNQSYTSAYRNGVRYIEELGEVPANELKDSPVHIQRDGVYVITGGTGGIGQEMAKFFAAQADVKLVLIGRTPVPVRSEWETLLKDPELEPKMAARLHNFLAIEQQGSEVSCYAADVSDYAAMQDVLADVREKHGSITGVIHGAGVPAVGYLIRKTQETFDEVLHPKVQGAWILDQLTRQDELDFMVFFSSGLSLSSEVGQGDYSAANAYLDALSYSRSKSGLKTLSINWSSWKEAGMSVDYGFNVDAITKALPTEQATAGFLAALNKEVPRVLIGEFTYHPRFAKALLTKFPFRFSEEMTNRLKEAEKLEESRQVAPVAAKRNKSTNAHVELKGKDGEDYNSIERQIAGMYNEVLGFEELDIHDSFFDLGGDSILLNRLFSLLEDAYPGKMKLIHLFSYTSVHALSQFVMTKLEIKPAAEPVQPVDDFEQLFKDIEAGSLSIDDAVKSVEDR</sequence>
<dbReference type="SMART" id="SM00822">
    <property type="entry name" value="PKS_KR"/>
    <property type="match status" value="1"/>
</dbReference>
<accession>A0ABD8AQN5</accession>
<name>A0ABD8AQN5_PAEAM</name>
<dbReference type="RefSeq" id="WP_338707064.1">
    <property type="nucleotide sequence ID" value="NZ_CP145892.1"/>
</dbReference>
<dbReference type="Pfam" id="PF08659">
    <property type="entry name" value="KR"/>
    <property type="match status" value="1"/>
</dbReference>
<dbReference type="SUPFAM" id="SSF47336">
    <property type="entry name" value="ACP-like"/>
    <property type="match status" value="1"/>
</dbReference>
<feature type="region of interest" description="Disordered" evidence="4">
    <location>
        <begin position="589"/>
        <end position="609"/>
    </location>
</feature>
<dbReference type="SUPFAM" id="SSF51735">
    <property type="entry name" value="NAD(P)-binding Rossmann-fold domains"/>
    <property type="match status" value="2"/>
</dbReference>
<dbReference type="GO" id="GO:0016740">
    <property type="term" value="F:transferase activity"/>
    <property type="evidence" value="ECO:0007669"/>
    <property type="project" value="UniProtKB-KW"/>
</dbReference>
<dbReference type="SMART" id="SM00825">
    <property type="entry name" value="PKS_KS"/>
    <property type="match status" value="1"/>
</dbReference>
<dbReference type="Pfam" id="PF02801">
    <property type="entry name" value="Ketoacyl-synt_C"/>
    <property type="match status" value="1"/>
</dbReference>
<keyword evidence="2" id="KW-0597">Phosphoprotein</keyword>
<evidence type="ECO:0000313" key="7">
    <source>
        <dbReference type="EMBL" id="WWP19882.1"/>
    </source>
</evidence>
<evidence type="ECO:0000259" key="6">
    <source>
        <dbReference type="PROSITE" id="PS52004"/>
    </source>
</evidence>
<dbReference type="SUPFAM" id="SSF53901">
    <property type="entry name" value="Thiolase-like"/>
    <property type="match status" value="1"/>
</dbReference>
<dbReference type="PROSITE" id="PS52004">
    <property type="entry name" value="KS3_2"/>
    <property type="match status" value="1"/>
</dbReference>
<evidence type="ECO:0000256" key="4">
    <source>
        <dbReference type="SAM" id="MobiDB-lite"/>
    </source>
</evidence>
<dbReference type="InterPro" id="IPR057326">
    <property type="entry name" value="KR_dom"/>
</dbReference>
<evidence type="ECO:0000256" key="3">
    <source>
        <dbReference type="ARBA" id="ARBA00022679"/>
    </source>
</evidence>
<dbReference type="InterPro" id="IPR036291">
    <property type="entry name" value="NAD(P)-bd_dom_sf"/>
</dbReference>
<dbReference type="CDD" id="cd08953">
    <property type="entry name" value="KR_2_SDR_x"/>
    <property type="match status" value="1"/>
</dbReference>
<dbReference type="Proteomes" id="UP001364764">
    <property type="component" value="Chromosome"/>
</dbReference>
<evidence type="ECO:0000256" key="1">
    <source>
        <dbReference type="ARBA" id="ARBA00022450"/>
    </source>
</evidence>
<dbReference type="CDD" id="cd00833">
    <property type="entry name" value="PKS"/>
    <property type="match status" value="1"/>
</dbReference>
<feature type="domain" description="Carrier" evidence="5">
    <location>
        <begin position="1229"/>
        <end position="1304"/>
    </location>
</feature>
<dbReference type="InterPro" id="IPR049490">
    <property type="entry name" value="C883_1060-like_KR_N"/>
</dbReference>
<dbReference type="PANTHER" id="PTHR43775">
    <property type="entry name" value="FATTY ACID SYNTHASE"/>
    <property type="match status" value="1"/>
</dbReference>
<reference evidence="7 8" key="1">
    <citation type="submission" date="2024-02" db="EMBL/GenBank/DDBJ databases">
        <title>Complete sequences of two Paenibacillus sp. strains and one Lysinibacillus strain isolated from the environment on STAA medium highlight biotechnological potential.</title>
        <authorList>
            <person name="Attere S.A."/>
            <person name="Piche L.C."/>
            <person name="Intertaglia L."/>
            <person name="Lami R."/>
            <person name="Charette S.J."/>
            <person name="Vincent A.T."/>
        </authorList>
    </citation>
    <scope>NUCLEOTIDE SEQUENCE [LARGE SCALE GENOMIC DNA]</scope>
    <source>
        <strain evidence="7 8">Y5S-7</strain>
    </source>
</reference>
<dbReference type="PROSITE" id="PS50075">
    <property type="entry name" value="CARRIER"/>
    <property type="match status" value="1"/>
</dbReference>
<dbReference type="InterPro" id="IPR014031">
    <property type="entry name" value="Ketoacyl_synth_C"/>
</dbReference>
<evidence type="ECO:0000313" key="8">
    <source>
        <dbReference type="Proteomes" id="UP001364764"/>
    </source>
</evidence>
<dbReference type="InterPro" id="IPR020841">
    <property type="entry name" value="PKS_Beta-ketoAc_synthase_dom"/>
</dbReference>
<dbReference type="InterPro" id="IPR013968">
    <property type="entry name" value="PKS_KR"/>
</dbReference>
<organism evidence="7 8">
    <name type="scientific">Paenibacillus amylolyticus</name>
    <dbReference type="NCBI Taxonomy" id="1451"/>
    <lineage>
        <taxon>Bacteria</taxon>
        <taxon>Bacillati</taxon>
        <taxon>Bacillota</taxon>
        <taxon>Bacilli</taxon>
        <taxon>Bacillales</taxon>
        <taxon>Paenibacillaceae</taxon>
        <taxon>Paenibacillus</taxon>
    </lineage>
</organism>
<dbReference type="SMART" id="SM00823">
    <property type="entry name" value="PKS_PP"/>
    <property type="match status" value="1"/>
</dbReference>
<dbReference type="Gene3D" id="3.40.50.720">
    <property type="entry name" value="NAD(P)-binding Rossmann-like Domain"/>
    <property type="match status" value="1"/>
</dbReference>
<dbReference type="Pfam" id="PF00109">
    <property type="entry name" value="ketoacyl-synt"/>
    <property type="match status" value="1"/>
</dbReference>
<dbReference type="InterPro" id="IPR014030">
    <property type="entry name" value="Ketoacyl_synth_N"/>
</dbReference>
<evidence type="ECO:0000256" key="2">
    <source>
        <dbReference type="ARBA" id="ARBA00022553"/>
    </source>
</evidence>
<dbReference type="Gene3D" id="1.10.1200.10">
    <property type="entry name" value="ACP-like"/>
    <property type="match status" value="1"/>
</dbReference>
<dbReference type="InterPro" id="IPR036736">
    <property type="entry name" value="ACP-like_sf"/>
</dbReference>
<dbReference type="Pfam" id="PF21394">
    <property type="entry name" value="Beta-ketacyl_N"/>
    <property type="match status" value="1"/>
</dbReference>
<dbReference type="InterPro" id="IPR020806">
    <property type="entry name" value="PKS_PP-bd"/>
</dbReference>
<dbReference type="InterPro" id="IPR016039">
    <property type="entry name" value="Thiolase-like"/>
</dbReference>
<gene>
    <name evidence="7" type="ORF">V6668_26135</name>
</gene>
<protein>
    <submittedName>
        <fullName evidence="7">SDR family NAD(P)-dependent oxidoreductase</fullName>
    </submittedName>
</protein>
<dbReference type="Gene3D" id="3.40.47.10">
    <property type="match status" value="1"/>
</dbReference>
<dbReference type="Pfam" id="PF22621">
    <property type="entry name" value="CurL-like_PKS_C"/>
    <property type="match status" value="1"/>
</dbReference>
<dbReference type="Gene3D" id="1.10.1240.100">
    <property type="match status" value="1"/>
</dbReference>
<feature type="domain" description="Ketosynthase family 3 (KS3)" evidence="6">
    <location>
        <begin position="45"/>
        <end position="472"/>
    </location>
</feature>
<dbReference type="InterPro" id="IPR050091">
    <property type="entry name" value="PKS_NRPS_Biosynth_Enz"/>
</dbReference>